<dbReference type="HAMAP" id="MF_00201">
    <property type="entry name" value="RecO"/>
    <property type="match status" value="1"/>
</dbReference>
<keyword evidence="4 7" id="KW-0233">DNA recombination</keyword>
<dbReference type="GO" id="GO:0043590">
    <property type="term" value="C:bacterial nucleoid"/>
    <property type="evidence" value="ECO:0007669"/>
    <property type="project" value="TreeGrafter"/>
</dbReference>
<organism evidence="9 10">
    <name type="scientific">Candidatus Daviesbacteria bacterium GW2011_GWA2_38_24</name>
    <dbReference type="NCBI Taxonomy" id="1618422"/>
    <lineage>
        <taxon>Bacteria</taxon>
        <taxon>Candidatus Daviesiibacteriota</taxon>
    </lineage>
</organism>
<dbReference type="GO" id="GO:0006302">
    <property type="term" value="P:double-strand break repair"/>
    <property type="evidence" value="ECO:0007669"/>
    <property type="project" value="TreeGrafter"/>
</dbReference>
<dbReference type="EMBL" id="LBUP01000001">
    <property type="protein sequence ID" value="KKQ67168.1"/>
    <property type="molecule type" value="Genomic_DNA"/>
</dbReference>
<evidence type="ECO:0000256" key="7">
    <source>
        <dbReference type="HAMAP-Rule" id="MF_00201"/>
    </source>
</evidence>
<feature type="domain" description="DNA replication/recombination mediator RecO N-terminal" evidence="8">
    <location>
        <begin position="1"/>
        <end position="78"/>
    </location>
</feature>
<dbReference type="Pfam" id="PF02565">
    <property type="entry name" value="RecO_C"/>
    <property type="match status" value="1"/>
</dbReference>
<dbReference type="NCBIfam" id="TIGR00613">
    <property type="entry name" value="reco"/>
    <property type="match status" value="1"/>
</dbReference>
<keyword evidence="3 7" id="KW-0227">DNA damage</keyword>
<dbReference type="InterPro" id="IPR042242">
    <property type="entry name" value="RecO_C"/>
</dbReference>
<dbReference type="SUPFAM" id="SSF50249">
    <property type="entry name" value="Nucleic acid-binding proteins"/>
    <property type="match status" value="1"/>
</dbReference>
<dbReference type="GO" id="GO:0006310">
    <property type="term" value="P:DNA recombination"/>
    <property type="evidence" value="ECO:0007669"/>
    <property type="project" value="UniProtKB-UniRule"/>
</dbReference>
<reference evidence="9 10" key="1">
    <citation type="journal article" date="2015" name="Nature">
        <title>rRNA introns, odd ribosomes, and small enigmatic genomes across a large radiation of phyla.</title>
        <authorList>
            <person name="Brown C.T."/>
            <person name="Hug L.A."/>
            <person name="Thomas B.C."/>
            <person name="Sharon I."/>
            <person name="Castelle C.J."/>
            <person name="Singh A."/>
            <person name="Wilkins M.J."/>
            <person name="Williams K.H."/>
            <person name="Banfield J.F."/>
        </authorList>
    </citation>
    <scope>NUCLEOTIDE SEQUENCE [LARGE SCALE GENOMIC DNA]</scope>
</reference>
<evidence type="ECO:0000256" key="4">
    <source>
        <dbReference type="ARBA" id="ARBA00023172"/>
    </source>
</evidence>
<dbReference type="Pfam" id="PF11967">
    <property type="entry name" value="RecO_N"/>
    <property type="match status" value="1"/>
</dbReference>
<gene>
    <name evidence="7" type="primary">recO</name>
    <name evidence="9" type="ORF">US86_C0001G0095</name>
</gene>
<keyword evidence="5 7" id="KW-0234">DNA repair</keyword>
<protein>
    <recommendedName>
        <fullName evidence="2 7">DNA repair protein RecO</fullName>
    </recommendedName>
    <alternativeName>
        <fullName evidence="6 7">Recombination protein O</fullName>
    </alternativeName>
</protein>
<dbReference type="InterPro" id="IPR012340">
    <property type="entry name" value="NA-bd_OB-fold"/>
</dbReference>
<evidence type="ECO:0000259" key="8">
    <source>
        <dbReference type="Pfam" id="PF11967"/>
    </source>
</evidence>
<dbReference type="Gene3D" id="1.20.1440.120">
    <property type="entry name" value="Recombination protein O, C-terminal domain"/>
    <property type="match status" value="1"/>
</dbReference>
<sequence length="212" mass="24412">MATITTEGIVLKRRDFGEADRVLTALTKQHGKISIIARGVRRITSRRAGNIELLNRVKLHLFKAKNYTLTEAEAIETFPRLKSNITLSTTAFHIIELVDRLVAENQINPFVYDLTVTILKILEKNPRQIFIRSFEVKLLSLLGFWSPNAIHDLSDETRKLLTDLEQKSWGEINQIRLNEAKAQNLEMLMRSFIEKTIESNLKSVQVMKKIKL</sequence>
<dbReference type="Proteomes" id="UP000034235">
    <property type="component" value="Unassembled WGS sequence"/>
</dbReference>
<dbReference type="AlphaFoldDB" id="A0A0G0JHM3"/>
<evidence type="ECO:0000256" key="6">
    <source>
        <dbReference type="ARBA" id="ARBA00033409"/>
    </source>
</evidence>
<evidence type="ECO:0000256" key="2">
    <source>
        <dbReference type="ARBA" id="ARBA00021310"/>
    </source>
</evidence>
<comment type="function">
    <text evidence="7">Involved in DNA repair and RecF pathway recombination.</text>
</comment>
<dbReference type="InterPro" id="IPR022572">
    <property type="entry name" value="DNA_rep/recomb_RecO_N"/>
</dbReference>
<evidence type="ECO:0000313" key="9">
    <source>
        <dbReference type="EMBL" id="KKQ67168.1"/>
    </source>
</evidence>
<dbReference type="InterPro" id="IPR003717">
    <property type="entry name" value="RecO"/>
</dbReference>
<comment type="similarity">
    <text evidence="1 7">Belongs to the RecO family.</text>
</comment>
<dbReference type="Gene3D" id="2.40.50.140">
    <property type="entry name" value="Nucleic acid-binding proteins"/>
    <property type="match status" value="1"/>
</dbReference>
<dbReference type="PANTHER" id="PTHR33991">
    <property type="entry name" value="DNA REPAIR PROTEIN RECO"/>
    <property type="match status" value="1"/>
</dbReference>
<evidence type="ECO:0000256" key="5">
    <source>
        <dbReference type="ARBA" id="ARBA00023204"/>
    </source>
</evidence>
<accession>A0A0G0JHM3</accession>
<proteinExistence type="inferred from homology"/>
<evidence type="ECO:0000313" key="10">
    <source>
        <dbReference type="Proteomes" id="UP000034235"/>
    </source>
</evidence>
<comment type="caution">
    <text evidence="9">The sequence shown here is derived from an EMBL/GenBank/DDBJ whole genome shotgun (WGS) entry which is preliminary data.</text>
</comment>
<evidence type="ECO:0000256" key="1">
    <source>
        <dbReference type="ARBA" id="ARBA00007452"/>
    </source>
</evidence>
<name>A0A0G0JHM3_9BACT</name>
<dbReference type="SUPFAM" id="SSF57863">
    <property type="entry name" value="ArfGap/RecO-like zinc finger"/>
    <property type="match status" value="1"/>
</dbReference>
<dbReference type="InterPro" id="IPR037278">
    <property type="entry name" value="ARFGAP/RecO"/>
</dbReference>
<evidence type="ECO:0000256" key="3">
    <source>
        <dbReference type="ARBA" id="ARBA00022763"/>
    </source>
</evidence>
<dbReference type="PANTHER" id="PTHR33991:SF1">
    <property type="entry name" value="DNA REPAIR PROTEIN RECO"/>
    <property type="match status" value="1"/>
</dbReference>